<evidence type="ECO:0000313" key="1">
    <source>
        <dbReference type="EMBL" id="MBA8886143.1"/>
    </source>
</evidence>
<dbReference type="RefSeq" id="WP_182529248.1">
    <property type="nucleotide sequence ID" value="NZ_JACGXL010000001.1"/>
</dbReference>
<evidence type="ECO:0000313" key="2">
    <source>
        <dbReference type="Proteomes" id="UP000550401"/>
    </source>
</evidence>
<organism evidence="1 2">
    <name type="scientific">Dokdonella fugitiva</name>
    <dbReference type="NCBI Taxonomy" id="328517"/>
    <lineage>
        <taxon>Bacteria</taxon>
        <taxon>Pseudomonadati</taxon>
        <taxon>Pseudomonadota</taxon>
        <taxon>Gammaproteobacteria</taxon>
        <taxon>Lysobacterales</taxon>
        <taxon>Rhodanobacteraceae</taxon>
        <taxon>Dokdonella</taxon>
    </lineage>
</organism>
<dbReference type="AlphaFoldDB" id="A0A839EU58"/>
<protein>
    <submittedName>
        <fullName evidence="1">Uncharacterized protein</fullName>
    </submittedName>
</protein>
<gene>
    <name evidence="1" type="ORF">FHW12_000334</name>
</gene>
<keyword evidence="2" id="KW-1185">Reference proteome</keyword>
<proteinExistence type="predicted"/>
<dbReference type="Proteomes" id="UP000550401">
    <property type="component" value="Unassembled WGS sequence"/>
</dbReference>
<accession>A0A839EU58</accession>
<dbReference type="EMBL" id="JACGXL010000001">
    <property type="protein sequence ID" value="MBA8886143.1"/>
    <property type="molecule type" value="Genomic_DNA"/>
</dbReference>
<reference evidence="1 2" key="1">
    <citation type="submission" date="2020-07" db="EMBL/GenBank/DDBJ databases">
        <title>Genomic Encyclopedia of Type Strains, Phase IV (KMG-V): Genome sequencing to study the core and pangenomes of soil and plant-associated prokaryotes.</title>
        <authorList>
            <person name="Whitman W."/>
        </authorList>
    </citation>
    <scope>NUCLEOTIDE SEQUENCE [LARGE SCALE GENOMIC DNA]</scope>
    <source>
        <strain evidence="1 2">RH2WT43</strain>
    </source>
</reference>
<comment type="caution">
    <text evidence="1">The sequence shown here is derived from an EMBL/GenBank/DDBJ whole genome shotgun (WGS) entry which is preliminary data.</text>
</comment>
<sequence>MRALADAIDRPDAEPIGNVISVVITEPGEITLHVAGRSMNYAQLVGSLAFAQQKAMLPK</sequence>
<name>A0A839EU58_9GAMM</name>